<evidence type="ECO:0000256" key="3">
    <source>
        <dbReference type="ARBA" id="ARBA00022679"/>
    </source>
</evidence>
<evidence type="ECO:0000256" key="1">
    <source>
        <dbReference type="ARBA" id="ARBA00022485"/>
    </source>
</evidence>
<evidence type="ECO:0000313" key="8">
    <source>
        <dbReference type="Proteomes" id="UP000179145"/>
    </source>
</evidence>
<protein>
    <submittedName>
        <fullName evidence="7">tRNA (Uracil-5-)-methyltransferase</fullName>
    </submittedName>
</protein>
<comment type="similarity">
    <text evidence="6">Belongs to the class I-like SAM-binding methyltransferase superfamily. RNA M5U methyltransferase family.</text>
</comment>
<dbReference type="Gene3D" id="3.40.50.150">
    <property type="entry name" value="Vaccinia Virus protein VP39"/>
    <property type="match status" value="1"/>
</dbReference>
<dbReference type="GO" id="GO:0051539">
    <property type="term" value="F:4 iron, 4 sulfur cluster binding"/>
    <property type="evidence" value="ECO:0007669"/>
    <property type="project" value="UniProtKB-KW"/>
</dbReference>
<sequence>MPVIDVGIVGLGATGDGLAHSDGETLFVPGAVPGDLVRVHRDTSRIAVLEEILEPSPERVQPVCSLFGQCGGCSTQALPLPALLEWKVSRVEHALIQAGFNNLPAPSAFQVSPLSRRRIDLAARRVPGGVILGLHRRHGDPVDMTECHVIEPALFALLTPLRAVLANLGALTGDADVQVNMLDSGPDIVIATDKNFEAADRAKLAAFAKQQNIPRVSWQPRRKAQPIETVVQQGPVKIHFGDITLSPPPNVFLQATRESEHAIGDAVVEALPALNRRDPIFELYAGCGTLTAPLSTKGRVLAYDGATEAIAALKSGAGGQRIEAIARDLSRQPLLAKDLAKARVIVLDPPHAGAGPQIQPLAESQCKDIIYVSCNPKALEKDAQSLRKTGYDVLSWHVVDQFLWSSEVEVIVAFTKDSKRLARRRS</sequence>
<keyword evidence="5" id="KW-0411">Iron-sulfur</keyword>
<dbReference type="Gene3D" id="2.40.50.1070">
    <property type="match status" value="1"/>
</dbReference>
<keyword evidence="8" id="KW-1185">Reference proteome</keyword>
<keyword evidence="1" id="KW-0479">Metal-binding</keyword>
<evidence type="ECO:0000313" key="7">
    <source>
        <dbReference type="EMBL" id="AOX17085.1"/>
    </source>
</evidence>
<gene>
    <name evidence="7" type="ORF">A0U89_07940</name>
</gene>
<dbReference type="Pfam" id="PF05958">
    <property type="entry name" value="tRNA_U5-meth_tr"/>
    <property type="match status" value="1"/>
</dbReference>
<dbReference type="PROSITE" id="PS50926">
    <property type="entry name" value="TRAM"/>
    <property type="match status" value="1"/>
</dbReference>
<dbReference type="STRING" id="153496.A0U89_07940"/>
<dbReference type="SUPFAM" id="SSF53335">
    <property type="entry name" value="S-adenosyl-L-methionine-dependent methyltransferases"/>
    <property type="match status" value="1"/>
</dbReference>
<keyword evidence="3 6" id="KW-0808">Transferase</keyword>
<organism evidence="7 8">
    <name type="scientific">Kozakia baliensis</name>
    <dbReference type="NCBI Taxonomy" id="153496"/>
    <lineage>
        <taxon>Bacteria</taxon>
        <taxon>Pseudomonadati</taxon>
        <taxon>Pseudomonadota</taxon>
        <taxon>Alphaproteobacteria</taxon>
        <taxon>Acetobacterales</taxon>
        <taxon>Acetobacteraceae</taxon>
        <taxon>Kozakia</taxon>
    </lineage>
</organism>
<feature type="active site" description="Nucleophile" evidence="6">
    <location>
        <position position="374"/>
    </location>
</feature>
<dbReference type="InterPro" id="IPR012340">
    <property type="entry name" value="NA-bd_OB-fold"/>
</dbReference>
<dbReference type="GO" id="GO:0070475">
    <property type="term" value="P:rRNA base methylation"/>
    <property type="evidence" value="ECO:0007669"/>
    <property type="project" value="TreeGrafter"/>
</dbReference>
<keyword evidence="4 6" id="KW-0949">S-adenosyl-L-methionine</keyword>
<evidence type="ECO:0000256" key="6">
    <source>
        <dbReference type="PROSITE-ProRule" id="PRU01024"/>
    </source>
</evidence>
<dbReference type="PANTHER" id="PTHR11061:SF49">
    <property type="entry name" value="23S RRNA (URACIL(1939)-C(5))-METHYLTRANSFERASE RLMD"/>
    <property type="match status" value="1"/>
</dbReference>
<feature type="binding site" evidence="6">
    <location>
        <position position="348"/>
    </location>
    <ligand>
        <name>S-adenosyl-L-methionine</name>
        <dbReference type="ChEBI" id="CHEBI:59789"/>
    </ligand>
</feature>
<evidence type="ECO:0000256" key="5">
    <source>
        <dbReference type="ARBA" id="ARBA00023014"/>
    </source>
</evidence>
<proteinExistence type="inferred from homology"/>
<dbReference type="EMBL" id="CP014674">
    <property type="protein sequence ID" value="AOX17085.1"/>
    <property type="molecule type" value="Genomic_DNA"/>
</dbReference>
<keyword evidence="1" id="KW-0408">Iron</keyword>
<dbReference type="Proteomes" id="UP000179145">
    <property type="component" value="Chromosome"/>
</dbReference>
<keyword evidence="2 6" id="KW-0489">Methyltransferase</keyword>
<dbReference type="PROSITE" id="PS51687">
    <property type="entry name" value="SAM_MT_RNA_M5U"/>
    <property type="match status" value="1"/>
</dbReference>
<dbReference type="GO" id="GO:0070041">
    <property type="term" value="F:rRNA (uridine-C5-)-methyltransferase activity"/>
    <property type="evidence" value="ECO:0007669"/>
    <property type="project" value="TreeGrafter"/>
</dbReference>
<feature type="binding site" evidence="6">
    <location>
        <position position="304"/>
    </location>
    <ligand>
        <name>S-adenosyl-L-methionine</name>
        <dbReference type="ChEBI" id="CHEBI:59789"/>
    </ligand>
</feature>
<dbReference type="PANTHER" id="PTHR11061">
    <property type="entry name" value="RNA M5U METHYLTRANSFERASE"/>
    <property type="match status" value="1"/>
</dbReference>
<accession>A0A1D8UTW6</accession>
<dbReference type="SUPFAM" id="SSF50249">
    <property type="entry name" value="Nucleic acid-binding proteins"/>
    <property type="match status" value="1"/>
</dbReference>
<evidence type="ECO:0000256" key="2">
    <source>
        <dbReference type="ARBA" id="ARBA00022603"/>
    </source>
</evidence>
<dbReference type="InterPro" id="IPR010280">
    <property type="entry name" value="U5_MeTrfase_fam"/>
</dbReference>
<feature type="binding site" evidence="6">
    <location>
        <position position="284"/>
    </location>
    <ligand>
        <name>S-adenosyl-L-methionine</name>
        <dbReference type="ChEBI" id="CHEBI:59789"/>
    </ligand>
</feature>
<dbReference type="KEGG" id="kba:A0U89_07940"/>
<dbReference type="RefSeq" id="WP_070402766.1">
    <property type="nucleotide sequence ID" value="NZ_BJVW01000003.1"/>
</dbReference>
<dbReference type="InterPro" id="IPR029063">
    <property type="entry name" value="SAM-dependent_MTases_sf"/>
</dbReference>
<feature type="binding site" evidence="6">
    <location>
        <position position="254"/>
    </location>
    <ligand>
        <name>S-adenosyl-L-methionine</name>
        <dbReference type="ChEBI" id="CHEBI:59789"/>
    </ligand>
</feature>
<name>A0A1D8UTW6_9PROT</name>
<dbReference type="Gene3D" id="2.40.50.140">
    <property type="entry name" value="Nucleic acid-binding proteins"/>
    <property type="match status" value="1"/>
</dbReference>
<reference evidence="7 8" key="1">
    <citation type="journal article" date="2016" name="Microb. Cell Fact.">
        <title>Dissection of exopolysaccharide biosynthesis in Kozakia baliensis.</title>
        <authorList>
            <person name="Brandt J.U."/>
            <person name="Jakob F."/>
            <person name="Behr J."/>
            <person name="Geissler A.J."/>
            <person name="Vogel R.F."/>
        </authorList>
    </citation>
    <scope>NUCLEOTIDE SEQUENCE [LARGE SCALE GENOMIC DNA]</scope>
    <source>
        <strain evidence="7 8">DSM 14400</strain>
    </source>
</reference>
<keyword evidence="1" id="KW-0004">4Fe-4S</keyword>
<dbReference type="eggNOG" id="COG2265">
    <property type="taxonomic scope" value="Bacteria"/>
</dbReference>
<dbReference type="AlphaFoldDB" id="A0A1D8UTW6"/>
<dbReference type="InterPro" id="IPR002792">
    <property type="entry name" value="TRAM_dom"/>
</dbReference>
<evidence type="ECO:0000256" key="4">
    <source>
        <dbReference type="ARBA" id="ARBA00022691"/>
    </source>
</evidence>